<organism evidence="2">
    <name type="scientific">Ixodes ricinus</name>
    <name type="common">Common tick</name>
    <name type="synonym">Acarus ricinus</name>
    <dbReference type="NCBI Taxonomy" id="34613"/>
    <lineage>
        <taxon>Eukaryota</taxon>
        <taxon>Metazoa</taxon>
        <taxon>Ecdysozoa</taxon>
        <taxon>Arthropoda</taxon>
        <taxon>Chelicerata</taxon>
        <taxon>Arachnida</taxon>
        <taxon>Acari</taxon>
        <taxon>Parasitiformes</taxon>
        <taxon>Ixodida</taxon>
        <taxon>Ixodoidea</taxon>
        <taxon>Ixodidae</taxon>
        <taxon>Ixodinae</taxon>
        <taxon>Ixodes</taxon>
    </lineage>
</organism>
<accession>A0A0K8R8M0</accession>
<evidence type="ECO:0000256" key="1">
    <source>
        <dbReference type="SAM" id="SignalP"/>
    </source>
</evidence>
<evidence type="ECO:0000313" key="2">
    <source>
        <dbReference type="EMBL" id="JAA67208.1"/>
    </source>
</evidence>
<sequence>MLKKSVLAAALGFLALASAHVTPEPEDCPELPADWTKRRDNMLAHLPERYNLDIGIIAVLNQVEFGNATLTNMSQNLELDSAFSTFCYGDKRLIVIGIRCRHECLRLTLSWSHAGLGLSGEAVSSFRELELQAEVAVTETEDRNVYDVIKVTPRKLKPRALQIPGFSWWVTYAIKVIVDLFLNRALPELLGKNLPAAFRHAIEQSSP</sequence>
<protein>
    <submittedName>
        <fullName evidence="2">Putative secreted protein</fullName>
    </submittedName>
</protein>
<proteinExistence type="evidence at transcript level"/>
<reference evidence="2" key="1">
    <citation type="submission" date="2012-12" db="EMBL/GenBank/DDBJ databases">
        <title>Identification and characterization of a phenylalanine ammonia-lyase gene family in Isatis indigotica Fort.</title>
        <authorList>
            <person name="Liu Q."/>
            <person name="Chen J."/>
            <person name="Zhou X."/>
            <person name="Di P."/>
            <person name="Xiao Y."/>
            <person name="Xuan H."/>
            <person name="Zhang L."/>
            <person name="Chen W."/>
        </authorList>
    </citation>
    <scope>NUCLEOTIDE SEQUENCE</scope>
    <source>
        <tissue evidence="2">Salivary gland</tissue>
    </source>
</reference>
<dbReference type="EMBL" id="GADI01006600">
    <property type="protein sequence ID" value="JAA67208.1"/>
    <property type="molecule type" value="mRNA"/>
</dbReference>
<dbReference type="AlphaFoldDB" id="A0A0K8R8M0"/>
<feature type="chain" id="PRO_5005516554" evidence="1">
    <location>
        <begin position="20"/>
        <end position="207"/>
    </location>
</feature>
<keyword evidence="1" id="KW-0732">Signal</keyword>
<name>A0A0K8R8M0_IXORI</name>
<feature type="signal peptide" evidence="1">
    <location>
        <begin position="1"/>
        <end position="19"/>
    </location>
</feature>